<evidence type="ECO:0000313" key="4">
    <source>
        <dbReference type="Proteomes" id="UP000248340"/>
    </source>
</evidence>
<name>A0A319CK01_9EURO</name>
<gene>
    <name evidence="3" type="ORF">BO82DRAFT_211137</name>
</gene>
<accession>A0A319CK01</accession>
<keyword evidence="2" id="KW-0812">Transmembrane</keyword>
<keyword evidence="2" id="KW-0472">Membrane</keyword>
<evidence type="ECO:0000256" key="1">
    <source>
        <dbReference type="SAM" id="MobiDB-lite"/>
    </source>
</evidence>
<dbReference type="GeneID" id="37133437"/>
<feature type="region of interest" description="Disordered" evidence="1">
    <location>
        <begin position="27"/>
        <end position="114"/>
    </location>
</feature>
<dbReference type="VEuPathDB" id="FungiDB:BO82DRAFT_211137"/>
<dbReference type="RefSeq" id="XP_025495020.1">
    <property type="nucleotide sequence ID" value="XM_025630696.1"/>
</dbReference>
<dbReference type="EMBL" id="KZ821682">
    <property type="protein sequence ID" value="PYH84820.1"/>
    <property type="molecule type" value="Genomic_DNA"/>
</dbReference>
<evidence type="ECO:0000313" key="3">
    <source>
        <dbReference type="EMBL" id="PYH84820.1"/>
    </source>
</evidence>
<proteinExistence type="predicted"/>
<organism evidence="3 4">
    <name type="scientific">Aspergillus uvarum CBS 121591</name>
    <dbReference type="NCBI Taxonomy" id="1448315"/>
    <lineage>
        <taxon>Eukaryota</taxon>
        <taxon>Fungi</taxon>
        <taxon>Dikarya</taxon>
        <taxon>Ascomycota</taxon>
        <taxon>Pezizomycotina</taxon>
        <taxon>Eurotiomycetes</taxon>
        <taxon>Eurotiomycetidae</taxon>
        <taxon>Eurotiales</taxon>
        <taxon>Aspergillaceae</taxon>
        <taxon>Aspergillus</taxon>
        <taxon>Aspergillus subgen. Circumdati</taxon>
    </lineage>
</organism>
<dbReference type="AlphaFoldDB" id="A0A319CK01"/>
<sequence>MQNAYAGIAVDSSSGLLPGHSVRQTRLARRDETSRLHAPSAPNPLLQIHPTQPLLRPSPTSTLRSLSPGRQTSRLSTRDIPVVESYPALSPAEPRQNHNQGSCLGPDAINTTPFSPALDPEIPDPLCYTVAPSHCAGKKKKIRSELPHTFQTRKIQFRYVSKPIGLFVLIYTSMAMATQGMLDIPNKKKNGPQLLAFMDTETLGNCGRP</sequence>
<feature type="compositionally biased region" description="Low complexity" evidence="1">
    <location>
        <begin position="53"/>
        <end position="68"/>
    </location>
</feature>
<evidence type="ECO:0000256" key="2">
    <source>
        <dbReference type="SAM" id="Phobius"/>
    </source>
</evidence>
<keyword evidence="2" id="KW-1133">Transmembrane helix</keyword>
<feature type="transmembrane region" description="Helical" evidence="2">
    <location>
        <begin position="163"/>
        <end position="182"/>
    </location>
</feature>
<protein>
    <submittedName>
        <fullName evidence="3">Uncharacterized protein</fullName>
    </submittedName>
</protein>
<feature type="region of interest" description="Disordered" evidence="1">
    <location>
        <begin position="1"/>
        <end position="20"/>
    </location>
</feature>
<keyword evidence="4" id="KW-1185">Reference proteome</keyword>
<dbReference type="Proteomes" id="UP000248340">
    <property type="component" value="Unassembled WGS sequence"/>
</dbReference>
<reference evidence="3 4" key="1">
    <citation type="submission" date="2016-12" db="EMBL/GenBank/DDBJ databases">
        <title>The genomes of Aspergillus section Nigri reveals drivers in fungal speciation.</title>
        <authorList>
            <consortium name="DOE Joint Genome Institute"/>
            <person name="Vesth T.C."/>
            <person name="Nybo J."/>
            <person name="Theobald S."/>
            <person name="Brandl J."/>
            <person name="Frisvad J.C."/>
            <person name="Nielsen K.F."/>
            <person name="Lyhne E.K."/>
            <person name="Kogle M.E."/>
            <person name="Kuo A."/>
            <person name="Riley R."/>
            <person name="Clum A."/>
            <person name="Nolan M."/>
            <person name="Lipzen A."/>
            <person name="Salamov A."/>
            <person name="Henrissat B."/>
            <person name="Wiebenga A."/>
            <person name="De Vries R.P."/>
            <person name="Grigoriev I.V."/>
            <person name="Mortensen U.H."/>
            <person name="Andersen M.R."/>
            <person name="Baker S.E."/>
        </authorList>
    </citation>
    <scope>NUCLEOTIDE SEQUENCE [LARGE SCALE GENOMIC DNA]</scope>
    <source>
        <strain evidence="3 4">CBS 121591</strain>
    </source>
</reference>